<dbReference type="Proteomes" id="UP001066276">
    <property type="component" value="Chromosome 7"/>
</dbReference>
<evidence type="ECO:0000313" key="1">
    <source>
        <dbReference type="EMBL" id="KAJ1132327.1"/>
    </source>
</evidence>
<proteinExistence type="predicted"/>
<keyword evidence="2" id="KW-1185">Reference proteome</keyword>
<comment type="caution">
    <text evidence="1">The sequence shown here is derived from an EMBL/GenBank/DDBJ whole genome shotgun (WGS) entry which is preliminary data.</text>
</comment>
<reference evidence="1" key="1">
    <citation type="journal article" date="2022" name="bioRxiv">
        <title>Sequencing and chromosome-scale assembly of the giantPleurodeles waltlgenome.</title>
        <authorList>
            <person name="Brown T."/>
            <person name="Elewa A."/>
            <person name="Iarovenko S."/>
            <person name="Subramanian E."/>
            <person name="Araus A.J."/>
            <person name="Petzold A."/>
            <person name="Susuki M."/>
            <person name="Suzuki K.-i.T."/>
            <person name="Hayashi T."/>
            <person name="Toyoda A."/>
            <person name="Oliveira C."/>
            <person name="Osipova E."/>
            <person name="Leigh N.D."/>
            <person name="Simon A."/>
            <person name="Yun M.H."/>
        </authorList>
    </citation>
    <scope>NUCLEOTIDE SEQUENCE</scope>
    <source>
        <strain evidence="1">20211129_DDA</strain>
        <tissue evidence="1">Liver</tissue>
    </source>
</reference>
<gene>
    <name evidence="1" type="ORF">NDU88_010649</name>
</gene>
<dbReference type="EMBL" id="JANPWB010000011">
    <property type="protein sequence ID" value="KAJ1132327.1"/>
    <property type="molecule type" value="Genomic_DNA"/>
</dbReference>
<accession>A0AAV7PVI2</accession>
<organism evidence="1 2">
    <name type="scientific">Pleurodeles waltl</name>
    <name type="common">Iberian ribbed newt</name>
    <dbReference type="NCBI Taxonomy" id="8319"/>
    <lineage>
        <taxon>Eukaryota</taxon>
        <taxon>Metazoa</taxon>
        <taxon>Chordata</taxon>
        <taxon>Craniata</taxon>
        <taxon>Vertebrata</taxon>
        <taxon>Euteleostomi</taxon>
        <taxon>Amphibia</taxon>
        <taxon>Batrachia</taxon>
        <taxon>Caudata</taxon>
        <taxon>Salamandroidea</taxon>
        <taxon>Salamandridae</taxon>
        <taxon>Pleurodelinae</taxon>
        <taxon>Pleurodeles</taxon>
    </lineage>
</organism>
<protein>
    <submittedName>
        <fullName evidence="1">Uncharacterized protein</fullName>
    </submittedName>
</protein>
<dbReference type="AlphaFoldDB" id="A0AAV7PVI2"/>
<evidence type="ECO:0000313" key="2">
    <source>
        <dbReference type="Proteomes" id="UP001066276"/>
    </source>
</evidence>
<sequence length="103" mass="11861">MARNETLSNPQNPACYNTETYPHLQWGYAVRGDPVDLGAVRGDWKPGILVDTRRRSTLEQSERLQILHCMGRDRLQAATGWERLHLTSREAEARCTRSRMYAC</sequence>
<name>A0AAV7PVI2_PLEWA</name>